<dbReference type="PANTHER" id="PTHR11008:SF32">
    <property type="entry name" value="CIRCADIAN CLOCK-CONTROLLED PROTEIN DAYWAKE-RELATED"/>
    <property type="match status" value="1"/>
</dbReference>
<dbReference type="GO" id="GO:0007623">
    <property type="term" value="P:circadian rhythm"/>
    <property type="evidence" value="ECO:0007669"/>
    <property type="project" value="UniProtKB-ARBA"/>
</dbReference>
<sequence>MSKLISYVMFLFVCLNAGLSDGVKLPPNIGRCNLKDPNLNECIGKNIEDAVRKFKDGAPQIGIPPFEPLKISKMVIGEGTGPVNVQQNFENIELSGLTDSKVLKEIVDMEKDKHYCESFSPKLELVGDYDMNGRVLVSRQNWNSGKGKFDIILYNSSLTHNLTMEKYTKKNKTYWRMIDYLVTISPEKMHYQFDNLFDGNYKPGKDALSIR</sequence>
<dbReference type="GO" id="GO:0005615">
    <property type="term" value="C:extracellular space"/>
    <property type="evidence" value="ECO:0007669"/>
    <property type="project" value="TreeGrafter"/>
</dbReference>
<proteinExistence type="inferred from homology"/>
<evidence type="ECO:0000256" key="4">
    <source>
        <dbReference type="SAM" id="SignalP"/>
    </source>
</evidence>
<dbReference type="SMART" id="SM00700">
    <property type="entry name" value="JHBP"/>
    <property type="match status" value="1"/>
</dbReference>
<organism evidence="5 6">
    <name type="scientific">Popillia japonica</name>
    <name type="common">Japanese beetle</name>
    <dbReference type="NCBI Taxonomy" id="7064"/>
    <lineage>
        <taxon>Eukaryota</taxon>
        <taxon>Metazoa</taxon>
        <taxon>Ecdysozoa</taxon>
        <taxon>Arthropoda</taxon>
        <taxon>Hexapoda</taxon>
        <taxon>Insecta</taxon>
        <taxon>Pterygota</taxon>
        <taxon>Neoptera</taxon>
        <taxon>Endopterygota</taxon>
        <taxon>Coleoptera</taxon>
        <taxon>Polyphaga</taxon>
        <taxon>Scarabaeiformia</taxon>
        <taxon>Scarabaeidae</taxon>
        <taxon>Rutelinae</taxon>
        <taxon>Popillia</taxon>
    </lineage>
</organism>
<dbReference type="InterPro" id="IPR010562">
    <property type="entry name" value="Haemolymph_juvenile_hormone-bd"/>
</dbReference>
<dbReference type="FunFam" id="3.15.10.30:FF:000001">
    <property type="entry name" value="Takeout-like protein 1"/>
    <property type="match status" value="1"/>
</dbReference>
<dbReference type="Proteomes" id="UP001458880">
    <property type="component" value="Unassembled WGS sequence"/>
</dbReference>
<comment type="caution">
    <text evidence="5">The sequence shown here is derived from an EMBL/GenBank/DDBJ whole genome shotgun (WGS) entry which is preliminary data.</text>
</comment>
<evidence type="ECO:0000256" key="2">
    <source>
        <dbReference type="ARBA" id="ARBA00023108"/>
    </source>
</evidence>
<evidence type="ECO:0000256" key="1">
    <source>
        <dbReference type="ARBA" id="ARBA00022729"/>
    </source>
</evidence>
<comment type="similarity">
    <text evidence="3">Belongs to the TO family.</text>
</comment>
<dbReference type="EMBL" id="JASPKY010000024">
    <property type="protein sequence ID" value="KAK9752010.1"/>
    <property type="molecule type" value="Genomic_DNA"/>
</dbReference>
<feature type="chain" id="PRO_5043754990" evidence="4">
    <location>
        <begin position="21"/>
        <end position="211"/>
    </location>
</feature>
<keyword evidence="2" id="KW-0090">Biological rhythms</keyword>
<evidence type="ECO:0000256" key="3">
    <source>
        <dbReference type="ARBA" id="ARBA00060902"/>
    </source>
</evidence>
<feature type="signal peptide" evidence="4">
    <location>
        <begin position="1"/>
        <end position="20"/>
    </location>
</feature>
<keyword evidence="1 4" id="KW-0732">Signal</keyword>
<keyword evidence="6" id="KW-1185">Reference proteome</keyword>
<dbReference type="InterPro" id="IPR038606">
    <property type="entry name" value="To_sf"/>
</dbReference>
<protein>
    <submittedName>
        <fullName evidence="5">Hemolymph juvenile hormone binding protein (JHBP)</fullName>
    </submittedName>
</protein>
<accession>A0AAW1N0A7</accession>
<dbReference type="AlphaFoldDB" id="A0AAW1N0A7"/>
<evidence type="ECO:0000313" key="5">
    <source>
        <dbReference type="EMBL" id="KAK9752010.1"/>
    </source>
</evidence>
<gene>
    <name evidence="5" type="ORF">QE152_g4586</name>
</gene>
<dbReference type="Gene3D" id="3.15.10.30">
    <property type="entry name" value="Haemolymph juvenile hormone binding protein"/>
    <property type="match status" value="1"/>
</dbReference>
<dbReference type="Pfam" id="PF06585">
    <property type="entry name" value="JHBP"/>
    <property type="match status" value="1"/>
</dbReference>
<name>A0AAW1N0A7_POPJA</name>
<reference evidence="5 6" key="1">
    <citation type="journal article" date="2024" name="BMC Genomics">
        <title>De novo assembly and annotation of Popillia japonica's genome with initial clues to its potential as an invasive pest.</title>
        <authorList>
            <person name="Cucini C."/>
            <person name="Boschi S."/>
            <person name="Funari R."/>
            <person name="Cardaioli E."/>
            <person name="Iannotti N."/>
            <person name="Marturano G."/>
            <person name="Paoli F."/>
            <person name="Bruttini M."/>
            <person name="Carapelli A."/>
            <person name="Frati F."/>
            <person name="Nardi F."/>
        </authorList>
    </citation>
    <scope>NUCLEOTIDE SEQUENCE [LARGE SCALE GENOMIC DNA]</scope>
    <source>
        <strain evidence="5">DMR45628</strain>
    </source>
</reference>
<dbReference type="PANTHER" id="PTHR11008">
    <property type="entry name" value="PROTEIN TAKEOUT-LIKE PROTEIN"/>
    <property type="match status" value="1"/>
</dbReference>
<evidence type="ECO:0000313" key="6">
    <source>
        <dbReference type="Proteomes" id="UP001458880"/>
    </source>
</evidence>